<accession>A0ABW0QXX4</accession>
<sequence length="214" mass="23962">MTVPVMELRMSESAIAALERNLWSERYVDASLREGERSVQVKVRYRGGHTRNYPKRSYEISENGRHTHFNAEYDDPSMIRNALSFAFFNKIGVPSPTTRHVRLVVNGLPAGLYLAIEGVGQPFFRRRGLGAASLFYAVSNNSDFGLYVPGTGERKQSLLSGYEHRFGGASEKARLTAFIRAIHEPKAKRAIARLTARLDLVVAFEPTSASADRR</sequence>
<dbReference type="GO" id="GO:0016301">
    <property type="term" value="F:kinase activity"/>
    <property type="evidence" value="ECO:0007669"/>
    <property type="project" value="UniProtKB-KW"/>
</dbReference>
<dbReference type="InterPro" id="IPR014867">
    <property type="entry name" value="Spore_coat_CotH_CotH2/3/7"/>
</dbReference>
<dbReference type="Proteomes" id="UP001596108">
    <property type="component" value="Unassembled WGS sequence"/>
</dbReference>
<name>A0ABW0QXX4_9BACL</name>
<organism evidence="1 2">
    <name type="scientific">Cohnella yongneupensis</name>
    <dbReference type="NCBI Taxonomy" id="425006"/>
    <lineage>
        <taxon>Bacteria</taxon>
        <taxon>Bacillati</taxon>
        <taxon>Bacillota</taxon>
        <taxon>Bacilli</taxon>
        <taxon>Bacillales</taxon>
        <taxon>Paenibacillaceae</taxon>
        <taxon>Cohnella</taxon>
    </lineage>
</organism>
<keyword evidence="1" id="KW-0808">Transferase</keyword>
<keyword evidence="1" id="KW-0418">Kinase</keyword>
<evidence type="ECO:0000313" key="2">
    <source>
        <dbReference type="Proteomes" id="UP001596108"/>
    </source>
</evidence>
<proteinExistence type="predicted"/>
<dbReference type="PANTHER" id="PTHR40050:SF1">
    <property type="entry name" value="INNER SPORE COAT PROTEIN H"/>
    <property type="match status" value="1"/>
</dbReference>
<dbReference type="EMBL" id="JBHSNC010000021">
    <property type="protein sequence ID" value="MFC5529129.1"/>
    <property type="molecule type" value="Genomic_DNA"/>
</dbReference>
<dbReference type="PANTHER" id="PTHR40050">
    <property type="entry name" value="INNER SPORE COAT PROTEIN H"/>
    <property type="match status" value="1"/>
</dbReference>
<evidence type="ECO:0000313" key="1">
    <source>
        <dbReference type="EMBL" id="MFC5529129.1"/>
    </source>
</evidence>
<reference evidence="2" key="1">
    <citation type="journal article" date="2019" name="Int. J. Syst. Evol. Microbiol.">
        <title>The Global Catalogue of Microorganisms (GCM) 10K type strain sequencing project: providing services to taxonomists for standard genome sequencing and annotation.</title>
        <authorList>
            <consortium name="The Broad Institute Genomics Platform"/>
            <consortium name="The Broad Institute Genome Sequencing Center for Infectious Disease"/>
            <person name="Wu L."/>
            <person name="Ma J."/>
        </authorList>
    </citation>
    <scope>NUCLEOTIDE SEQUENCE [LARGE SCALE GENOMIC DNA]</scope>
    <source>
        <strain evidence="2">CGMCC 1.18578</strain>
    </source>
</reference>
<protein>
    <submittedName>
        <fullName evidence="1">CotH kinase family protein</fullName>
    </submittedName>
</protein>
<dbReference type="RefSeq" id="WP_378111001.1">
    <property type="nucleotide sequence ID" value="NZ_JBHSNC010000021.1"/>
</dbReference>
<gene>
    <name evidence="1" type="ORF">ACFPQ4_06650</name>
</gene>
<keyword evidence="2" id="KW-1185">Reference proteome</keyword>
<comment type="caution">
    <text evidence="1">The sequence shown here is derived from an EMBL/GenBank/DDBJ whole genome shotgun (WGS) entry which is preliminary data.</text>
</comment>
<dbReference type="Pfam" id="PF08757">
    <property type="entry name" value="CotH"/>
    <property type="match status" value="1"/>
</dbReference>